<evidence type="ECO:0000256" key="1">
    <source>
        <dbReference type="SAM" id="MobiDB-lite"/>
    </source>
</evidence>
<feature type="chain" id="PRO_5038613602" evidence="2">
    <location>
        <begin position="23"/>
        <end position="257"/>
    </location>
</feature>
<keyword evidence="2" id="KW-0732">Signal</keyword>
<reference evidence="4 5" key="1">
    <citation type="submission" date="2020-03" db="EMBL/GenBank/DDBJ databases">
        <authorList>
            <person name="Sun Q."/>
        </authorList>
    </citation>
    <scope>NUCLEOTIDE SEQUENCE [LARGE SCALE GENOMIC DNA]</scope>
    <source>
        <strain evidence="4 5">KACC 21451</strain>
    </source>
</reference>
<feature type="signal peptide" evidence="2">
    <location>
        <begin position="1"/>
        <end position="22"/>
    </location>
</feature>
<dbReference type="AlphaFoldDB" id="A0A846TPK7"/>
<dbReference type="EMBL" id="JAAVUM010000020">
    <property type="protein sequence ID" value="NKE07824.1"/>
    <property type="molecule type" value="Genomic_DNA"/>
</dbReference>
<dbReference type="PROSITE" id="PS51257">
    <property type="entry name" value="PROKAR_LIPOPROTEIN"/>
    <property type="match status" value="1"/>
</dbReference>
<dbReference type="Proteomes" id="UP000587942">
    <property type="component" value="Unassembled WGS sequence"/>
</dbReference>
<accession>A0A846TPK7</accession>
<feature type="domain" description="YtkA-like" evidence="3">
    <location>
        <begin position="162"/>
        <end position="240"/>
    </location>
</feature>
<protein>
    <submittedName>
        <fullName evidence="4">FixH family protein</fullName>
    </submittedName>
</protein>
<feature type="domain" description="YtkA-like" evidence="3">
    <location>
        <begin position="31"/>
        <end position="112"/>
    </location>
</feature>
<evidence type="ECO:0000259" key="3">
    <source>
        <dbReference type="Pfam" id="PF13115"/>
    </source>
</evidence>
<proteinExistence type="predicted"/>
<evidence type="ECO:0000313" key="5">
    <source>
        <dbReference type="Proteomes" id="UP000587942"/>
    </source>
</evidence>
<feature type="compositionally biased region" description="Basic and acidic residues" evidence="1">
    <location>
        <begin position="137"/>
        <end position="159"/>
    </location>
</feature>
<evidence type="ECO:0000313" key="4">
    <source>
        <dbReference type="EMBL" id="NKE07824.1"/>
    </source>
</evidence>
<comment type="caution">
    <text evidence="4">The sequence shown here is derived from an EMBL/GenBank/DDBJ whole genome shotgun (WGS) entry which is preliminary data.</text>
</comment>
<dbReference type="InterPro" id="IPR032693">
    <property type="entry name" value="YtkA-like_dom"/>
</dbReference>
<organism evidence="4 5">
    <name type="scientific">Mesobacillus selenatarsenatis</name>
    <dbReference type="NCBI Taxonomy" id="388741"/>
    <lineage>
        <taxon>Bacteria</taxon>
        <taxon>Bacillati</taxon>
        <taxon>Bacillota</taxon>
        <taxon>Bacilli</taxon>
        <taxon>Bacillales</taxon>
        <taxon>Bacillaceae</taxon>
        <taxon>Mesobacillus</taxon>
    </lineage>
</organism>
<feature type="region of interest" description="Disordered" evidence="1">
    <location>
        <begin position="122"/>
        <end position="164"/>
    </location>
</feature>
<dbReference type="Pfam" id="PF13115">
    <property type="entry name" value="YtkA"/>
    <property type="match status" value="2"/>
</dbReference>
<dbReference type="RefSeq" id="WP_167834187.1">
    <property type="nucleotide sequence ID" value="NZ_JAAVUM010000020.1"/>
</dbReference>
<evidence type="ECO:0000256" key="2">
    <source>
        <dbReference type="SAM" id="SignalP"/>
    </source>
</evidence>
<gene>
    <name evidence="4" type="ORF">GWK17_20450</name>
</gene>
<sequence>MKKFLILFITLFFIFITGCTNSGSDVNKEEEPELLEVDLIAPEDIPVGDEVVLAAEVTQGEEKVEDADEVKFEVRKVGDEDSEMIKATHQGKGIYEIKKTFKEDGEYMLTAHVTARSMHNMPSEKITVGNPAGTGSETEHQHDESTDSHETGETAEGNHHHSHVSIDLDTNQDFKVNQKVNLSAQIKNDNQPLTDAAVRFEIWHGEDSVHEFVEAAEMENGVYHYETVFPKSGTYHIKVHVEKGEIHDHQEEEITVK</sequence>
<name>A0A846TPK7_9BACI</name>